<protein>
    <recommendedName>
        <fullName evidence="2">NADP-dependent oxidoreductase domain-containing protein</fullName>
    </recommendedName>
</protein>
<keyword evidence="1" id="KW-0560">Oxidoreductase</keyword>
<keyword evidence="4" id="KW-1185">Reference proteome</keyword>
<comment type="caution">
    <text evidence="3">The sequence shown here is derived from an EMBL/GenBank/DDBJ whole genome shotgun (WGS) entry which is preliminary data.</text>
</comment>
<name>A0ABR4B8I9_9LECA</name>
<proteinExistence type="predicted"/>
<reference evidence="3 4" key="1">
    <citation type="submission" date="2024-09" db="EMBL/GenBank/DDBJ databases">
        <title>Rethinking Asexuality: The Enigmatic Case of Functional Sexual Genes in Lepraria (Stereocaulaceae).</title>
        <authorList>
            <person name="Doellman M."/>
            <person name="Sun Y."/>
            <person name="Barcenas-Pena A."/>
            <person name="Lumbsch H.T."/>
            <person name="Grewe F."/>
        </authorList>
    </citation>
    <scope>NUCLEOTIDE SEQUENCE [LARGE SCALE GENOMIC DNA]</scope>
    <source>
        <strain evidence="3 4">Grewe 0041</strain>
    </source>
</reference>
<dbReference type="SUPFAM" id="SSF51430">
    <property type="entry name" value="NAD(P)-linked oxidoreductase"/>
    <property type="match status" value="1"/>
</dbReference>
<evidence type="ECO:0000313" key="3">
    <source>
        <dbReference type="EMBL" id="KAL2053376.1"/>
    </source>
</evidence>
<evidence type="ECO:0000256" key="1">
    <source>
        <dbReference type="ARBA" id="ARBA00023002"/>
    </source>
</evidence>
<dbReference type="InterPro" id="IPR023210">
    <property type="entry name" value="NADP_OxRdtase_dom"/>
</dbReference>
<evidence type="ECO:0000313" key="4">
    <source>
        <dbReference type="Proteomes" id="UP001590951"/>
    </source>
</evidence>
<dbReference type="Proteomes" id="UP001590951">
    <property type="component" value="Unassembled WGS sequence"/>
</dbReference>
<dbReference type="EMBL" id="JBHFEH010000021">
    <property type="protein sequence ID" value="KAL2053376.1"/>
    <property type="molecule type" value="Genomic_DNA"/>
</dbReference>
<organism evidence="3 4">
    <name type="scientific">Lepraria finkii</name>
    <dbReference type="NCBI Taxonomy" id="1340010"/>
    <lineage>
        <taxon>Eukaryota</taxon>
        <taxon>Fungi</taxon>
        <taxon>Dikarya</taxon>
        <taxon>Ascomycota</taxon>
        <taxon>Pezizomycotina</taxon>
        <taxon>Lecanoromycetes</taxon>
        <taxon>OSLEUM clade</taxon>
        <taxon>Lecanoromycetidae</taxon>
        <taxon>Lecanorales</taxon>
        <taxon>Lecanorineae</taxon>
        <taxon>Stereocaulaceae</taxon>
        <taxon>Lepraria</taxon>
    </lineage>
</organism>
<gene>
    <name evidence="3" type="ORF">ABVK25_006370</name>
</gene>
<evidence type="ECO:0000259" key="2">
    <source>
        <dbReference type="Pfam" id="PF00248"/>
    </source>
</evidence>
<feature type="domain" description="NADP-dependent oxidoreductase" evidence="2">
    <location>
        <begin position="1"/>
        <end position="81"/>
    </location>
</feature>
<sequence>MHAALDSGCNPWNSGTIYGLPDNNSLILLNNYYSKCPEDADKVVLHIKGAMRGMTPDGSREYLRQDVENALKQLGGKGKIDM</sequence>
<dbReference type="Gene3D" id="3.20.20.100">
    <property type="entry name" value="NADP-dependent oxidoreductase domain"/>
    <property type="match status" value="1"/>
</dbReference>
<accession>A0ABR4B8I9</accession>
<dbReference type="Pfam" id="PF00248">
    <property type="entry name" value="Aldo_ket_red"/>
    <property type="match status" value="1"/>
</dbReference>
<dbReference type="InterPro" id="IPR036812">
    <property type="entry name" value="NAD(P)_OxRdtase_dom_sf"/>
</dbReference>